<dbReference type="Gene3D" id="3.90.1300.10">
    <property type="entry name" value="Amidase signature (AS) domain"/>
    <property type="match status" value="1"/>
</dbReference>
<feature type="domain" description="Amidase" evidence="1">
    <location>
        <begin position="68"/>
        <end position="144"/>
    </location>
</feature>
<gene>
    <name evidence="3" type="ORF">PoB_003124700</name>
</gene>
<proteinExistence type="predicted"/>
<accession>A0AAV4ACH6</accession>
<dbReference type="Pfam" id="PF17906">
    <property type="entry name" value="HTH_48"/>
    <property type="match status" value="1"/>
</dbReference>
<organism evidence="3 4">
    <name type="scientific">Plakobranchus ocellatus</name>
    <dbReference type="NCBI Taxonomy" id="259542"/>
    <lineage>
        <taxon>Eukaryota</taxon>
        <taxon>Metazoa</taxon>
        <taxon>Spiralia</taxon>
        <taxon>Lophotrochozoa</taxon>
        <taxon>Mollusca</taxon>
        <taxon>Gastropoda</taxon>
        <taxon>Heterobranchia</taxon>
        <taxon>Euthyneura</taxon>
        <taxon>Panpulmonata</taxon>
        <taxon>Sacoglossa</taxon>
        <taxon>Placobranchoidea</taxon>
        <taxon>Plakobranchidae</taxon>
        <taxon>Plakobranchus</taxon>
    </lineage>
</organism>
<evidence type="ECO:0000313" key="4">
    <source>
        <dbReference type="Proteomes" id="UP000735302"/>
    </source>
</evidence>
<dbReference type="AlphaFoldDB" id="A0AAV4ACH6"/>
<evidence type="ECO:0000259" key="2">
    <source>
        <dbReference type="Pfam" id="PF17906"/>
    </source>
</evidence>
<dbReference type="InterPro" id="IPR041426">
    <property type="entry name" value="Mos1_HTH"/>
</dbReference>
<dbReference type="Gene3D" id="1.10.10.1450">
    <property type="match status" value="1"/>
</dbReference>
<evidence type="ECO:0000259" key="1">
    <source>
        <dbReference type="Pfam" id="PF01425"/>
    </source>
</evidence>
<reference evidence="3 4" key="1">
    <citation type="journal article" date="2021" name="Elife">
        <title>Chloroplast acquisition without the gene transfer in kleptoplastic sea slugs, Plakobranchus ocellatus.</title>
        <authorList>
            <person name="Maeda T."/>
            <person name="Takahashi S."/>
            <person name="Yoshida T."/>
            <person name="Shimamura S."/>
            <person name="Takaki Y."/>
            <person name="Nagai Y."/>
            <person name="Toyoda A."/>
            <person name="Suzuki Y."/>
            <person name="Arimoto A."/>
            <person name="Ishii H."/>
            <person name="Satoh N."/>
            <person name="Nishiyama T."/>
            <person name="Hasebe M."/>
            <person name="Maruyama T."/>
            <person name="Minagawa J."/>
            <person name="Obokata J."/>
            <person name="Shigenobu S."/>
        </authorList>
    </citation>
    <scope>NUCLEOTIDE SEQUENCE [LARGE SCALE GENOMIC DNA]</scope>
</reference>
<dbReference type="SUPFAM" id="SSF75304">
    <property type="entry name" value="Amidase signature (AS) enzymes"/>
    <property type="match status" value="1"/>
</dbReference>
<dbReference type="Pfam" id="PF01425">
    <property type="entry name" value="Amidase"/>
    <property type="match status" value="1"/>
</dbReference>
<keyword evidence="4" id="KW-1185">Reference proteome</keyword>
<dbReference type="Proteomes" id="UP000735302">
    <property type="component" value="Unassembled WGS sequence"/>
</dbReference>
<dbReference type="EMBL" id="BLXT01003741">
    <property type="protein sequence ID" value="GFO04742.1"/>
    <property type="molecule type" value="Genomic_DNA"/>
</dbReference>
<feature type="domain" description="Mos1 transposase HTH" evidence="2">
    <location>
        <begin position="16"/>
        <end position="51"/>
    </location>
</feature>
<dbReference type="InterPro" id="IPR023631">
    <property type="entry name" value="Amidase_dom"/>
</dbReference>
<dbReference type="InterPro" id="IPR036928">
    <property type="entry name" value="AS_sf"/>
</dbReference>
<dbReference type="PANTHER" id="PTHR46060:SF1">
    <property type="entry name" value="MARINER MOS1 TRANSPOSASE-LIKE PROTEIN"/>
    <property type="match status" value="1"/>
</dbReference>
<dbReference type="PANTHER" id="PTHR46060">
    <property type="entry name" value="MARINER MOS1 TRANSPOSASE-LIKE PROTEIN"/>
    <property type="match status" value="1"/>
</dbReference>
<dbReference type="InterPro" id="IPR052709">
    <property type="entry name" value="Transposase-MT_Hybrid"/>
</dbReference>
<sequence length="630" mass="72517">MATPIKEWSKPEVSAVVRFLFSKGTKPSEFHKQIAETYGEGAMSRSRVYQWCTWFGEGRTSLDDEPKSGRPKTSTNEENTTRVFTASEPLRIGYYVEDGCTKTTPAVHRAVNEAKKYLESAGHRLIPYKPPDMREVMVKLLYPAIMGSSYILWEILESVVNYIFFLQRYRSSQLERGRLSTFYSVTTLHSKSMVDCVHFLQRYSSSHVTTLHSESVVNYIYTLQRYNSSQRERGKLYLLSTALQLFTASTFYSVTTLHSESVVNYIYFPQRYSSSQSERGLDLFTASTLYSVTALHSESVVNYITTFYSVTALHSIYILQRYSSSHVTALHSESVVNYIYFLQRYSSSQHLLSSALQLFTARAWFRSLHSIYFLQPYSSSQRERGKLYLLSTELQLFTGCTFYSVTALHRLDLFTASTFYSVTALRSKSVVDYIYFYSVTALHSIYILQRYNSSQRGRGLDLFTASTSYSITALRSKSVVDYIYFYSVTVLQSIYILQRYSSSQLEGGRLYLLYTTLQLFTARACESVVDYMYFLQRYKSSQRERGNDLEYKESQNYVQVWHERLNIWVGSAGMEEMIPVPPTGSEKGMLQSGEITLQKCTELAMRSAGTLLLRLRVPPRHPGLSEGRKT</sequence>
<name>A0AAV4ACH6_9GAST</name>
<evidence type="ECO:0000313" key="3">
    <source>
        <dbReference type="EMBL" id="GFO04742.1"/>
    </source>
</evidence>
<comment type="caution">
    <text evidence="3">The sequence shown here is derived from an EMBL/GenBank/DDBJ whole genome shotgun (WGS) entry which is preliminary data.</text>
</comment>
<protein>
    <submittedName>
        <fullName evidence="3">Histone-lysine N-methyltransferase SETMAR</fullName>
    </submittedName>
</protein>